<keyword evidence="3" id="KW-1185">Reference proteome</keyword>
<dbReference type="EMBL" id="VSRR010002825">
    <property type="protein sequence ID" value="MPC33386.1"/>
    <property type="molecule type" value="Genomic_DNA"/>
</dbReference>
<organism evidence="2 3">
    <name type="scientific">Portunus trituberculatus</name>
    <name type="common">Swimming crab</name>
    <name type="synonym">Neptunus trituberculatus</name>
    <dbReference type="NCBI Taxonomy" id="210409"/>
    <lineage>
        <taxon>Eukaryota</taxon>
        <taxon>Metazoa</taxon>
        <taxon>Ecdysozoa</taxon>
        <taxon>Arthropoda</taxon>
        <taxon>Crustacea</taxon>
        <taxon>Multicrustacea</taxon>
        <taxon>Malacostraca</taxon>
        <taxon>Eumalacostraca</taxon>
        <taxon>Eucarida</taxon>
        <taxon>Decapoda</taxon>
        <taxon>Pleocyemata</taxon>
        <taxon>Brachyura</taxon>
        <taxon>Eubrachyura</taxon>
        <taxon>Portunoidea</taxon>
        <taxon>Portunidae</taxon>
        <taxon>Portuninae</taxon>
        <taxon>Portunus</taxon>
    </lineage>
</organism>
<name>A0A5B7EJK9_PORTR</name>
<dbReference type="Proteomes" id="UP000324222">
    <property type="component" value="Unassembled WGS sequence"/>
</dbReference>
<evidence type="ECO:0000313" key="2">
    <source>
        <dbReference type="EMBL" id="MPC33386.1"/>
    </source>
</evidence>
<feature type="region of interest" description="Disordered" evidence="1">
    <location>
        <begin position="37"/>
        <end position="76"/>
    </location>
</feature>
<reference evidence="2 3" key="1">
    <citation type="submission" date="2019-05" db="EMBL/GenBank/DDBJ databases">
        <title>Another draft genome of Portunus trituberculatus and its Hox gene families provides insights of decapod evolution.</title>
        <authorList>
            <person name="Jeong J.-H."/>
            <person name="Song I."/>
            <person name="Kim S."/>
            <person name="Choi T."/>
            <person name="Kim D."/>
            <person name="Ryu S."/>
            <person name="Kim W."/>
        </authorList>
    </citation>
    <scope>NUCLEOTIDE SEQUENCE [LARGE SCALE GENOMIC DNA]</scope>
    <source>
        <tissue evidence="2">Muscle</tissue>
    </source>
</reference>
<evidence type="ECO:0000256" key="1">
    <source>
        <dbReference type="SAM" id="MobiDB-lite"/>
    </source>
</evidence>
<dbReference type="PRINTS" id="PR01217">
    <property type="entry name" value="PRICHEXTENSN"/>
</dbReference>
<accession>A0A5B7EJK9</accession>
<proteinExistence type="predicted"/>
<dbReference type="AlphaFoldDB" id="A0A5B7EJK9"/>
<sequence length="201" mass="21647">MNVTVSTSRSRRLDLRTYSEMFYSSSTTILTTTATITTSQPPATPPTQPALSQPPPGDEHVRPRHKSRENNKREGGWLLYKVNSSPEMPQVSARLERGRGVTSYLSCSPPPQVIPCPAPPCSALLCSSLPPVIPPPPRDPPFVYRPHPLLSFPSLPRHSPSSPASSLAALSCLAQPRPPGKPPAASHVPLPPSTSHKHALL</sequence>
<feature type="compositionally biased region" description="Low complexity" evidence="1">
    <location>
        <begin position="155"/>
        <end position="174"/>
    </location>
</feature>
<comment type="caution">
    <text evidence="2">The sequence shown here is derived from an EMBL/GenBank/DDBJ whole genome shotgun (WGS) entry which is preliminary data.</text>
</comment>
<feature type="compositionally biased region" description="Pro residues" evidence="1">
    <location>
        <begin position="42"/>
        <end position="56"/>
    </location>
</feature>
<evidence type="ECO:0000313" key="3">
    <source>
        <dbReference type="Proteomes" id="UP000324222"/>
    </source>
</evidence>
<feature type="region of interest" description="Disordered" evidence="1">
    <location>
        <begin position="155"/>
        <end position="201"/>
    </location>
</feature>
<gene>
    <name evidence="2" type="ORF">E2C01_026735</name>
</gene>
<protein>
    <submittedName>
        <fullName evidence="2">Uncharacterized protein</fullName>
    </submittedName>
</protein>